<accession>A0A847S684</accession>
<gene>
    <name evidence="3" type="ORF">HF682_05340</name>
</gene>
<evidence type="ECO:0000256" key="1">
    <source>
        <dbReference type="SAM" id="Phobius"/>
    </source>
</evidence>
<keyword evidence="1" id="KW-1133">Transmembrane helix</keyword>
<evidence type="ECO:0000313" key="4">
    <source>
        <dbReference type="Proteomes" id="UP000587991"/>
    </source>
</evidence>
<comment type="caution">
    <text evidence="3">The sequence shown here is derived from an EMBL/GenBank/DDBJ whole genome shotgun (WGS) entry which is preliminary data.</text>
</comment>
<feature type="transmembrane region" description="Helical" evidence="1">
    <location>
        <begin position="34"/>
        <end position="51"/>
    </location>
</feature>
<dbReference type="EMBL" id="JABAIM010000001">
    <property type="protein sequence ID" value="NLR74577.1"/>
    <property type="molecule type" value="Genomic_DNA"/>
</dbReference>
<keyword evidence="1" id="KW-0472">Membrane</keyword>
<feature type="transmembrane region" description="Helical" evidence="1">
    <location>
        <begin position="309"/>
        <end position="329"/>
    </location>
</feature>
<dbReference type="GO" id="GO:0000271">
    <property type="term" value="P:polysaccharide biosynthetic process"/>
    <property type="evidence" value="ECO:0007669"/>
    <property type="project" value="TreeGrafter"/>
</dbReference>
<feature type="transmembrane region" description="Helical" evidence="1">
    <location>
        <begin position="217"/>
        <end position="235"/>
    </location>
</feature>
<name>A0A847S684_9NEIS</name>
<dbReference type="InterPro" id="IPR002656">
    <property type="entry name" value="Acyl_transf_3_dom"/>
</dbReference>
<organism evidence="3 4">
    <name type="scientific">Leeia aquatica</name>
    <dbReference type="NCBI Taxonomy" id="2725557"/>
    <lineage>
        <taxon>Bacteria</taxon>
        <taxon>Pseudomonadati</taxon>
        <taxon>Pseudomonadota</taxon>
        <taxon>Betaproteobacteria</taxon>
        <taxon>Neisseriales</taxon>
        <taxon>Leeiaceae</taxon>
        <taxon>Leeia</taxon>
    </lineage>
</organism>
<dbReference type="AlphaFoldDB" id="A0A847S684"/>
<proteinExistence type="predicted"/>
<feature type="transmembrane region" description="Helical" evidence="1">
    <location>
        <begin position="72"/>
        <end position="90"/>
    </location>
</feature>
<keyword evidence="4" id="KW-1185">Reference proteome</keyword>
<dbReference type="RefSeq" id="WP_168876186.1">
    <property type="nucleotide sequence ID" value="NZ_JABAIM010000001.1"/>
</dbReference>
<evidence type="ECO:0000259" key="2">
    <source>
        <dbReference type="Pfam" id="PF01757"/>
    </source>
</evidence>
<feature type="transmembrane region" description="Helical" evidence="1">
    <location>
        <begin position="241"/>
        <end position="261"/>
    </location>
</feature>
<feature type="transmembrane region" description="Helical" evidence="1">
    <location>
        <begin position="136"/>
        <end position="160"/>
    </location>
</feature>
<dbReference type="InterPro" id="IPR050879">
    <property type="entry name" value="Acyltransferase_3"/>
</dbReference>
<dbReference type="PANTHER" id="PTHR23028:SF53">
    <property type="entry name" value="ACYL_TRANSF_3 DOMAIN-CONTAINING PROTEIN"/>
    <property type="match status" value="1"/>
</dbReference>
<feature type="transmembrane region" description="Helical" evidence="1">
    <location>
        <begin position="273"/>
        <end position="297"/>
    </location>
</feature>
<feature type="transmembrane region" description="Helical" evidence="1">
    <location>
        <begin position="102"/>
        <end position="124"/>
    </location>
</feature>
<dbReference type="Pfam" id="PF01757">
    <property type="entry name" value="Acyl_transf_3"/>
    <property type="match status" value="1"/>
</dbReference>
<dbReference type="GO" id="GO:0016020">
    <property type="term" value="C:membrane"/>
    <property type="evidence" value="ECO:0007669"/>
    <property type="project" value="TreeGrafter"/>
</dbReference>
<dbReference type="GO" id="GO:0016747">
    <property type="term" value="F:acyltransferase activity, transferring groups other than amino-acyl groups"/>
    <property type="evidence" value="ECO:0007669"/>
    <property type="project" value="InterPro"/>
</dbReference>
<keyword evidence="3" id="KW-0012">Acyltransferase</keyword>
<dbReference type="PANTHER" id="PTHR23028">
    <property type="entry name" value="ACETYLTRANSFERASE"/>
    <property type="match status" value="1"/>
</dbReference>
<feature type="transmembrane region" description="Helical" evidence="1">
    <location>
        <begin position="12"/>
        <end position="28"/>
    </location>
</feature>
<protein>
    <submittedName>
        <fullName evidence="3">Acyltransferase</fullName>
    </submittedName>
</protein>
<evidence type="ECO:0000313" key="3">
    <source>
        <dbReference type="EMBL" id="NLR74577.1"/>
    </source>
</evidence>
<keyword evidence="3" id="KW-0808">Transferase</keyword>
<sequence>MKNIESRIPLLDLLRSLAIALVLAVHFGESLMPGGSVGVSVFFCLSGFLITQTLQDRKIGNREFLVRRFFRIYPAYLFVVAMYVTIFYISDQQKFNEILQKLPLIILTTDVSWVALGLGVLWTLQIEAFFYLLAPLIFRLIPVTLQVAALFILIAVSFLLKTGELKGWLSNSFIQNAAGFSFVKMFFWADNLLYGSLAAFVTRALNRRNYSINNKIGFALPILLFTIIIIIAKAWPSNNIYWPFQSSLVSALTAVIIVLGLENTLLNNCIPRLFSTISLLTYALYLTHSFLIDFYFIIHDRVAIQKFAIRFPLQVFFTCIIAAAVFAFVERPGVALGKRLLGKRKGQ</sequence>
<reference evidence="3 4" key="1">
    <citation type="submission" date="2020-04" db="EMBL/GenBank/DDBJ databases">
        <title>Draft genome of Leeia sp. IMCC25680.</title>
        <authorList>
            <person name="Song J."/>
            <person name="Cho J.-C."/>
        </authorList>
    </citation>
    <scope>NUCLEOTIDE SEQUENCE [LARGE SCALE GENOMIC DNA]</scope>
    <source>
        <strain evidence="3 4">IMCC25680</strain>
    </source>
</reference>
<dbReference type="Proteomes" id="UP000587991">
    <property type="component" value="Unassembled WGS sequence"/>
</dbReference>
<keyword evidence="1" id="KW-0812">Transmembrane</keyword>
<feature type="domain" description="Acyltransferase 3" evidence="2">
    <location>
        <begin position="11"/>
        <end position="324"/>
    </location>
</feature>